<dbReference type="Proteomes" id="UP001152797">
    <property type="component" value="Unassembled WGS sequence"/>
</dbReference>
<dbReference type="OrthoDB" id="410478at2759"/>
<evidence type="ECO:0000313" key="2">
    <source>
        <dbReference type="EMBL" id="CAI3992255.1"/>
    </source>
</evidence>
<evidence type="ECO:0000259" key="1">
    <source>
        <dbReference type="Pfam" id="PF25273"/>
    </source>
</evidence>
<gene>
    <name evidence="2" type="ORF">C1SCF055_LOCUS19098</name>
</gene>
<dbReference type="PANTHER" id="PTHR33153">
    <property type="entry name" value="MYND-TYPE DOMAIN-CONTAINING PROTEIN"/>
    <property type="match status" value="1"/>
</dbReference>
<name>A0A9P1FZD1_9DINO</name>
<evidence type="ECO:0000313" key="3">
    <source>
        <dbReference type="EMBL" id="CAL1145630.1"/>
    </source>
</evidence>
<dbReference type="AlphaFoldDB" id="A0A9P1FZD1"/>
<reference evidence="2" key="1">
    <citation type="submission" date="2022-10" db="EMBL/GenBank/DDBJ databases">
        <authorList>
            <person name="Chen Y."/>
            <person name="Dougan E. K."/>
            <person name="Chan C."/>
            <person name="Rhodes N."/>
            <person name="Thang M."/>
        </authorList>
    </citation>
    <scope>NUCLEOTIDE SEQUENCE</scope>
</reference>
<protein>
    <recommendedName>
        <fullName evidence="1">DUF7869 domain-containing protein</fullName>
    </recommendedName>
</protein>
<proteinExistence type="predicted"/>
<organism evidence="2">
    <name type="scientific">Cladocopium goreaui</name>
    <dbReference type="NCBI Taxonomy" id="2562237"/>
    <lineage>
        <taxon>Eukaryota</taxon>
        <taxon>Sar</taxon>
        <taxon>Alveolata</taxon>
        <taxon>Dinophyceae</taxon>
        <taxon>Suessiales</taxon>
        <taxon>Symbiodiniaceae</taxon>
        <taxon>Cladocopium</taxon>
    </lineage>
</organism>
<dbReference type="EMBL" id="CAMXCT010001690">
    <property type="protein sequence ID" value="CAI3992255.1"/>
    <property type="molecule type" value="Genomic_DNA"/>
</dbReference>
<feature type="domain" description="DUF7869" evidence="1">
    <location>
        <begin position="127"/>
        <end position="317"/>
    </location>
</feature>
<evidence type="ECO:0000313" key="4">
    <source>
        <dbReference type="Proteomes" id="UP001152797"/>
    </source>
</evidence>
<reference evidence="3" key="2">
    <citation type="submission" date="2024-04" db="EMBL/GenBank/DDBJ databases">
        <authorList>
            <person name="Chen Y."/>
            <person name="Shah S."/>
            <person name="Dougan E. K."/>
            <person name="Thang M."/>
            <person name="Chan C."/>
        </authorList>
    </citation>
    <scope>NUCLEOTIDE SEQUENCE [LARGE SCALE GENOMIC DNA]</scope>
</reference>
<dbReference type="InterPro" id="IPR057191">
    <property type="entry name" value="DUF7869"/>
</dbReference>
<dbReference type="EMBL" id="CAMXCT020001690">
    <property type="protein sequence ID" value="CAL1145630.1"/>
    <property type="molecule type" value="Genomic_DNA"/>
</dbReference>
<dbReference type="PANTHER" id="PTHR33153:SF3">
    <property type="entry name" value="TRAFFICKING PROTEIN PARTICLE COMPLEX SUBUNIT 11 DOMAIN-CONTAINING PROTEIN"/>
    <property type="match status" value="1"/>
</dbReference>
<sequence>MKEYYDQYVLQSSLSKPGSFPSFWRAWLADFSSLMIRAKSQHAQCSTCVRHRHMVKRLGHHLAARREQQTLYHQHLRDQYADRMVYYQQRALSRAHESKVITIIQDGMDQQKASLPRSPMMFQKDLALLQKAKLHISLTLVHGYFMLWVLSDPDCQKDSNASVETLAHAMDILRSDFSLNLSEYTIICHADNTCREVKNNHCFRFAAGQVSCGNVRLWSYRFLRCGHSHEDVDQCFGRLARHISRTRVAQTPEDMLGVISSCAQSMHRPHETKRYVVKMDQTRDWKGFHSGACPFHIVGCGGPGAPHTFTFMKRSDEHMAGVEIDEGLFKQSPRHRGDVILRRIFCVVEVSLQRLSLLFLAGRSDGPQARSSRRPSRCCLETLLLPRCLLDCLQACGAAGAVFHGPRLSRSIKW</sequence>
<accession>A0A9P1FZD1</accession>
<dbReference type="EMBL" id="CAMXCT030001690">
    <property type="protein sequence ID" value="CAL4779567.1"/>
    <property type="molecule type" value="Genomic_DNA"/>
</dbReference>
<dbReference type="Pfam" id="PF25273">
    <property type="entry name" value="DUF7869"/>
    <property type="match status" value="1"/>
</dbReference>
<comment type="caution">
    <text evidence="2">The sequence shown here is derived from an EMBL/GenBank/DDBJ whole genome shotgun (WGS) entry which is preliminary data.</text>
</comment>
<keyword evidence="4" id="KW-1185">Reference proteome</keyword>